<accession>A0A7Y0Q2H8</accession>
<evidence type="ECO:0000313" key="2">
    <source>
        <dbReference type="EMBL" id="NMP21931.1"/>
    </source>
</evidence>
<proteinExistence type="predicted"/>
<dbReference type="InterPro" id="IPR001763">
    <property type="entry name" value="Rhodanese-like_dom"/>
</dbReference>
<dbReference type="AlphaFoldDB" id="A0A7Y0Q2H8"/>
<keyword evidence="3" id="KW-1185">Reference proteome</keyword>
<dbReference type="EMBL" id="JABBVZ010000014">
    <property type="protein sequence ID" value="NMP21931.1"/>
    <property type="molecule type" value="Genomic_DNA"/>
</dbReference>
<dbReference type="PANTHER" id="PTHR43031:SF1">
    <property type="entry name" value="PYRIDINE NUCLEOTIDE-DISULPHIDE OXIDOREDUCTASE"/>
    <property type="match status" value="1"/>
</dbReference>
<dbReference type="SUPFAM" id="SSF52821">
    <property type="entry name" value="Rhodanese/Cell cycle control phosphatase"/>
    <property type="match status" value="1"/>
</dbReference>
<dbReference type="InterPro" id="IPR050229">
    <property type="entry name" value="GlpE_sulfurtransferase"/>
</dbReference>
<evidence type="ECO:0000259" key="1">
    <source>
        <dbReference type="PROSITE" id="PS50206"/>
    </source>
</evidence>
<feature type="domain" description="Rhodanese" evidence="1">
    <location>
        <begin position="22"/>
        <end position="106"/>
    </location>
</feature>
<dbReference type="PANTHER" id="PTHR43031">
    <property type="entry name" value="FAD-DEPENDENT OXIDOREDUCTASE"/>
    <property type="match status" value="1"/>
</dbReference>
<protein>
    <submittedName>
        <fullName evidence="2">Rhodanese-like domain-containing protein</fullName>
    </submittedName>
</protein>
<organism evidence="2 3">
    <name type="scientific">Sulfobacillus harzensis</name>
    <dbReference type="NCBI Taxonomy" id="2729629"/>
    <lineage>
        <taxon>Bacteria</taxon>
        <taxon>Bacillati</taxon>
        <taxon>Bacillota</taxon>
        <taxon>Clostridia</taxon>
        <taxon>Eubacteriales</taxon>
        <taxon>Clostridiales Family XVII. Incertae Sedis</taxon>
        <taxon>Sulfobacillus</taxon>
    </lineage>
</organism>
<dbReference type="Pfam" id="PF00581">
    <property type="entry name" value="Rhodanese"/>
    <property type="match status" value="1"/>
</dbReference>
<dbReference type="RefSeq" id="WP_169097785.1">
    <property type="nucleotide sequence ID" value="NZ_JABBVZ010000014.1"/>
</dbReference>
<reference evidence="2 3" key="1">
    <citation type="submission" date="2020-04" db="EMBL/GenBank/DDBJ databases">
        <authorList>
            <person name="Zhang R."/>
            <person name="Schippers A."/>
        </authorList>
    </citation>
    <scope>NUCLEOTIDE SEQUENCE [LARGE SCALE GENOMIC DNA]</scope>
    <source>
        <strain evidence="2 3">DSM 109850</strain>
    </source>
</reference>
<dbReference type="SMART" id="SM00450">
    <property type="entry name" value="RHOD"/>
    <property type="match status" value="1"/>
</dbReference>
<sequence>MFGLGAKVPQISAKDLEGQLKQDRPPLVIDVRTIGEFRSGHIPGARLIPLGELGRRMDEIPKDQPVVTVCRSGSRSQMAAKQLKKAGYDVYNMAGGMMRWDGKTVR</sequence>
<dbReference type="Proteomes" id="UP000533476">
    <property type="component" value="Unassembled WGS sequence"/>
</dbReference>
<name>A0A7Y0Q2H8_9FIRM</name>
<dbReference type="InterPro" id="IPR001307">
    <property type="entry name" value="Thiosulphate_STrfase_CS"/>
</dbReference>
<dbReference type="PROSITE" id="PS50206">
    <property type="entry name" value="RHODANESE_3"/>
    <property type="match status" value="1"/>
</dbReference>
<dbReference type="InterPro" id="IPR036873">
    <property type="entry name" value="Rhodanese-like_dom_sf"/>
</dbReference>
<dbReference type="CDD" id="cd00158">
    <property type="entry name" value="RHOD"/>
    <property type="match status" value="1"/>
</dbReference>
<dbReference type="PROSITE" id="PS00380">
    <property type="entry name" value="RHODANESE_1"/>
    <property type="match status" value="1"/>
</dbReference>
<comment type="caution">
    <text evidence="2">The sequence shown here is derived from an EMBL/GenBank/DDBJ whole genome shotgun (WGS) entry which is preliminary data.</text>
</comment>
<gene>
    <name evidence="2" type="ORF">HIJ39_06140</name>
</gene>
<dbReference type="Gene3D" id="3.40.250.10">
    <property type="entry name" value="Rhodanese-like domain"/>
    <property type="match status" value="1"/>
</dbReference>
<dbReference type="GO" id="GO:0004792">
    <property type="term" value="F:thiosulfate-cyanide sulfurtransferase activity"/>
    <property type="evidence" value="ECO:0007669"/>
    <property type="project" value="InterPro"/>
</dbReference>
<evidence type="ECO:0000313" key="3">
    <source>
        <dbReference type="Proteomes" id="UP000533476"/>
    </source>
</evidence>